<feature type="domain" description="Inosine/uridine-preferring nucleoside hydrolase" evidence="3">
    <location>
        <begin position="2"/>
        <end position="191"/>
    </location>
</feature>
<dbReference type="Gene3D" id="3.90.245.10">
    <property type="entry name" value="Ribonucleoside hydrolase-like"/>
    <property type="match status" value="1"/>
</dbReference>
<gene>
    <name evidence="4" type="ORF">PU560_08615</name>
</gene>
<dbReference type="InterPro" id="IPR023186">
    <property type="entry name" value="IUNH"/>
</dbReference>
<dbReference type="GO" id="GO:0016787">
    <property type="term" value="F:hydrolase activity"/>
    <property type="evidence" value="ECO:0007669"/>
    <property type="project" value="UniProtKB-KW"/>
</dbReference>
<protein>
    <submittedName>
        <fullName evidence="4">Nucleoside hydrolase</fullName>
    </submittedName>
</protein>
<evidence type="ECO:0000259" key="3">
    <source>
        <dbReference type="Pfam" id="PF01156"/>
    </source>
</evidence>
<dbReference type="Proteomes" id="UP001165561">
    <property type="component" value="Unassembled WGS sequence"/>
</dbReference>
<organism evidence="4 5">
    <name type="scientific">Georgenia halotolerans</name>
    <dbReference type="NCBI Taxonomy" id="3028317"/>
    <lineage>
        <taxon>Bacteria</taxon>
        <taxon>Bacillati</taxon>
        <taxon>Actinomycetota</taxon>
        <taxon>Actinomycetes</taxon>
        <taxon>Micrococcales</taxon>
        <taxon>Bogoriellaceae</taxon>
        <taxon>Georgenia</taxon>
    </lineage>
</organism>
<dbReference type="InterPro" id="IPR001910">
    <property type="entry name" value="Inosine/uridine_hydrolase_dom"/>
</dbReference>
<keyword evidence="5" id="KW-1185">Reference proteome</keyword>
<dbReference type="PANTHER" id="PTHR12304:SF4">
    <property type="entry name" value="URIDINE NUCLEOSIDASE"/>
    <property type="match status" value="1"/>
</dbReference>
<dbReference type="PANTHER" id="PTHR12304">
    <property type="entry name" value="INOSINE-URIDINE PREFERRING NUCLEOSIDE HYDROLASE"/>
    <property type="match status" value="1"/>
</dbReference>
<name>A0ABT5TWU8_9MICO</name>
<keyword evidence="1 4" id="KW-0378">Hydrolase</keyword>
<dbReference type="Pfam" id="PF01156">
    <property type="entry name" value="IU_nuc_hydro"/>
    <property type="match status" value="1"/>
</dbReference>
<evidence type="ECO:0000313" key="4">
    <source>
        <dbReference type="EMBL" id="MDD9206527.1"/>
    </source>
</evidence>
<comment type="caution">
    <text evidence="4">The sequence shown here is derived from an EMBL/GenBank/DDBJ whole genome shotgun (WGS) entry which is preliminary data.</text>
</comment>
<dbReference type="SUPFAM" id="SSF53590">
    <property type="entry name" value="Nucleoside hydrolase"/>
    <property type="match status" value="1"/>
</dbReference>
<reference evidence="4" key="1">
    <citation type="submission" date="2023-02" db="EMBL/GenBank/DDBJ databases">
        <title>Georgenia sp.10Sc9-8, isolated from a soil sample collected from the Taklamakan desert.</title>
        <authorList>
            <person name="Liu S."/>
        </authorList>
    </citation>
    <scope>NUCLEOTIDE SEQUENCE</scope>
    <source>
        <strain evidence="4">10Sc9-8</strain>
    </source>
</reference>
<evidence type="ECO:0000256" key="1">
    <source>
        <dbReference type="ARBA" id="ARBA00022801"/>
    </source>
</evidence>
<proteinExistence type="predicted"/>
<keyword evidence="2" id="KW-0326">Glycosidase</keyword>
<feature type="non-terminal residue" evidence="4">
    <location>
        <position position="1"/>
    </location>
</feature>
<accession>A0ABT5TWU8</accession>
<evidence type="ECO:0000256" key="2">
    <source>
        <dbReference type="ARBA" id="ARBA00023295"/>
    </source>
</evidence>
<dbReference type="EMBL" id="JARACI010000911">
    <property type="protein sequence ID" value="MDD9206527.1"/>
    <property type="molecule type" value="Genomic_DNA"/>
</dbReference>
<evidence type="ECO:0000313" key="5">
    <source>
        <dbReference type="Proteomes" id="UP001165561"/>
    </source>
</evidence>
<dbReference type="InterPro" id="IPR036452">
    <property type="entry name" value="Ribo_hydro-like"/>
</dbReference>
<sequence>VLGVLGADDVPVAAGAAGPARTLPAHGRDGLLGLRVPAEPVPLDPRPAEQLLAEAIRSSPGPVTVLALGPLANVAALLRSSPAVVDHVRGVVVIGGSVHGDTAVDVNLEADPVATAAVLGASWRVRRHGAEVFRVPEVPATAADRLRTSAARCAALAGDLLRRRAEAHPDGRALLGDAGAVVAVDEAGAVTYQRQAPEGEIATSIDGTRVVRRFLDVVDGLSERRSRRTG</sequence>